<keyword evidence="2" id="KW-1185">Reference proteome</keyword>
<dbReference type="EMBL" id="KQ976513">
    <property type="protein sequence ID" value="KYM82355.1"/>
    <property type="molecule type" value="Genomic_DNA"/>
</dbReference>
<evidence type="ECO:0000313" key="2">
    <source>
        <dbReference type="Proteomes" id="UP000078540"/>
    </source>
</evidence>
<reference evidence="1 2" key="1">
    <citation type="submission" date="2015-09" db="EMBL/GenBank/DDBJ databases">
        <title>Atta colombica WGS genome.</title>
        <authorList>
            <person name="Nygaard S."/>
            <person name="Hu H."/>
            <person name="Boomsma J."/>
            <person name="Zhang G."/>
        </authorList>
    </citation>
    <scope>NUCLEOTIDE SEQUENCE [LARGE SCALE GENOMIC DNA]</scope>
    <source>
        <strain evidence="1">Treedump-2</strain>
        <tissue evidence="1">Whole body</tissue>
    </source>
</reference>
<dbReference type="AlphaFoldDB" id="A0A195BDU9"/>
<name>A0A195BDU9_9HYME</name>
<dbReference type="Proteomes" id="UP000078540">
    <property type="component" value="Unassembled WGS sequence"/>
</dbReference>
<accession>A0A195BDU9</accession>
<organism evidence="1 2">
    <name type="scientific">Atta colombica</name>
    <dbReference type="NCBI Taxonomy" id="520822"/>
    <lineage>
        <taxon>Eukaryota</taxon>
        <taxon>Metazoa</taxon>
        <taxon>Ecdysozoa</taxon>
        <taxon>Arthropoda</taxon>
        <taxon>Hexapoda</taxon>
        <taxon>Insecta</taxon>
        <taxon>Pterygota</taxon>
        <taxon>Neoptera</taxon>
        <taxon>Endopterygota</taxon>
        <taxon>Hymenoptera</taxon>
        <taxon>Apocrita</taxon>
        <taxon>Aculeata</taxon>
        <taxon>Formicoidea</taxon>
        <taxon>Formicidae</taxon>
        <taxon>Myrmicinae</taxon>
        <taxon>Atta</taxon>
    </lineage>
</organism>
<gene>
    <name evidence="1" type="ORF">ALC53_07143</name>
</gene>
<sequence>MKTCAGSRRLLLRRERWGRVLRTVHPLELGWSTIPSPSAHPLHSPQPPPRLSGRRGYAVSGCTPRGFSLFPSVLSCFILSYICTLHTDIILLILQISISSSWPTTRDDSRLPLRKKCNMDEKLDEVTTTPPPPLLEPQGSVVPAITKGGTKEVIAAEFLCRREKEM</sequence>
<proteinExistence type="predicted"/>
<protein>
    <submittedName>
        <fullName evidence="1">Uncharacterized protein</fullName>
    </submittedName>
</protein>
<evidence type="ECO:0000313" key="1">
    <source>
        <dbReference type="EMBL" id="KYM82355.1"/>
    </source>
</evidence>